<feature type="transmembrane region" description="Helical" evidence="7">
    <location>
        <begin position="400"/>
        <end position="422"/>
    </location>
</feature>
<evidence type="ECO:0000313" key="10">
    <source>
        <dbReference type="Proteomes" id="UP000184603"/>
    </source>
</evidence>
<feature type="transmembrane region" description="Helical" evidence="7">
    <location>
        <begin position="95"/>
        <end position="126"/>
    </location>
</feature>
<keyword evidence="10" id="KW-1185">Reference proteome</keyword>
<evidence type="ECO:0000256" key="2">
    <source>
        <dbReference type="ARBA" id="ARBA00022475"/>
    </source>
</evidence>
<keyword evidence="4 7" id="KW-0812">Transmembrane</keyword>
<comment type="subcellular location">
    <subcellularLocation>
        <location evidence="1">Cell inner membrane</location>
        <topology evidence="1">Multi-pass membrane protein</topology>
    </subcellularLocation>
</comment>
<dbReference type="GO" id="GO:0022857">
    <property type="term" value="F:transmembrane transporter activity"/>
    <property type="evidence" value="ECO:0007669"/>
    <property type="project" value="TreeGrafter"/>
</dbReference>
<feature type="transmembrane region" description="Helical" evidence="7">
    <location>
        <begin position="312"/>
        <end position="334"/>
    </location>
</feature>
<reference evidence="9 10" key="1">
    <citation type="submission" date="2016-12" db="EMBL/GenBank/DDBJ databases">
        <authorList>
            <person name="Song W.-J."/>
            <person name="Kurnit D.M."/>
        </authorList>
    </citation>
    <scope>NUCLEOTIDE SEQUENCE [LARGE SCALE GENOMIC DNA]</scope>
    <source>
        <strain evidence="9 10">DSM 18488</strain>
    </source>
</reference>
<dbReference type="AlphaFoldDB" id="A0A1M7YG89"/>
<evidence type="ECO:0000256" key="6">
    <source>
        <dbReference type="ARBA" id="ARBA00023136"/>
    </source>
</evidence>
<feature type="transmembrane region" description="Helical" evidence="7">
    <location>
        <begin position="279"/>
        <end position="300"/>
    </location>
</feature>
<feature type="transmembrane region" description="Helical" evidence="7">
    <location>
        <begin position="169"/>
        <end position="191"/>
    </location>
</feature>
<dbReference type="OrthoDB" id="9790209at2"/>
<evidence type="ECO:0000259" key="8">
    <source>
        <dbReference type="Pfam" id="PF06808"/>
    </source>
</evidence>
<feature type="transmembrane region" description="Helical" evidence="7">
    <location>
        <begin position="138"/>
        <end position="163"/>
    </location>
</feature>
<feature type="transmembrane region" description="Helical" evidence="7">
    <location>
        <begin position="6"/>
        <end position="36"/>
    </location>
</feature>
<dbReference type="PIRSF" id="PIRSF006066">
    <property type="entry name" value="HI0050"/>
    <property type="match status" value="1"/>
</dbReference>
<name>A0A1M7YG89_9BACT</name>
<dbReference type="NCBIfam" id="TIGR00786">
    <property type="entry name" value="dctM"/>
    <property type="match status" value="1"/>
</dbReference>
<dbReference type="InterPro" id="IPR010656">
    <property type="entry name" value="DctM"/>
</dbReference>
<dbReference type="GO" id="GO:0005886">
    <property type="term" value="C:plasma membrane"/>
    <property type="evidence" value="ECO:0007669"/>
    <property type="project" value="UniProtKB-SubCell"/>
</dbReference>
<proteinExistence type="predicted"/>
<dbReference type="Pfam" id="PF06808">
    <property type="entry name" value="DctM"/>
    <property type="match status" value="1"/>
</dbReference>
<dbReference type="EMBL" id="FRFE01000027">
    <property type="protein sequence ID" value="SHO51654.1"/>
    <property type="molecule type" value="Genomic_DNA"/>
</dbReference>
<dbReference type="PANTHER" id="PTHR33362">
    <property type="entry name" value="SIALIC ACID TRAP TRANSPORTER PERMEASE PROTEIN SIAT-RELATED"/>
    <property type="match status" value="1"/>
</dbReference>
<evidence type="ECO:0000256" key="3">
    <source>
        <dbReference type="ARBA" id="ARBA00022519"/>
    </source>
</evidence>
<dbReference type="InterPro" id="IPR004681">
    <property type="entry name" value="TRAP_DctM"/>
</dbReference>
<feature type="transmembrane region" description="Helical" evidence="7">
    <location>
        <begin position="224"/>
        <end position="242"/>
    </location>
</feature>
<protein>
    <submittedName>
        <fullName evidence="9">TRAP transporter, DctM subunit</fullName>
    </submittedName>
</protein>
<evidence type="ECO:0000256" key="5">
    <source>
        <dbReference type="ARBA" id="ARBA00022989"/>
    </source>
</evidence>
<dbReference type="STRING" id="1121416.SAMN02745220_04125"/>
<keyword evidence="2" id="KW-1003">Cell membrane</keyword>
<evidence type="ECO:0000256" key="1">
    <source>
        <dbReference type="ARBA" id="ARBA00004429"/>
    </source>
</evidence>
<organism evidence="9 10">
    <name type="scientific">Desulfopila aestuarii DSM 18488</name>
    <dbReference type="NCBI Taxonomy" id="1121416"/>
    <lineage>
        <taxon>Bacteria</taxon>
        <taxon>Pseudomonadati</taxon>
        <taxon>Thermodesulfobacteriota</taxon>
        <taxon>Desulfobulbia</taxon>
        <taxon>Desulfobulbales</taxon>
        <taxon>Desulfocapsaceae</taxon>
        <taxon>Desulfopila</taxon>
    </lineage>
</organism>
<keyword evidence="3" id="KW-0997">Cell inner membrane</keyword>
<evidence type="ECO:0000313" key="9">
    <source>
        <dbReference type="EMBL" id="SHO51654.1"/>
    </source>
</evidence>
<feature type="transmembrane region" description="Helical" evidence="7">
    <location>
        <begin position="341"/>
        <end position="360"/>
    </location>
</feature>
<evidence type="ECO:0000256" key="7">
    <source>
        <dbReference type="SAM" id="Phobius"/>
    </source>
</evidence>
<keyword evidence="5 7" id="KW-1133">Transmembrane helix</keyword>
<feature type="domain" description="TRAP C4-dicarboxylate transport system permease DctM subunit" evidence="8">
    <location>
        <begin position="6"/>
        <end position="425"/>
    </location>
</feature>
<evidence type="ECO:0000256" key="4">
    <source>
        <dbReference type="ARBA" id="ARBA00022692"/>
    </source>
</evidence>
<dbReference type="RefSeq" id="WP_073615550.1">
    <property type="nucleotide sequence ID" value="NZ_FRFE01000027.1"/>
</dbReference>
<sequence length="438" mass="46784">MIYVALIILVLCLIIGVPVPVSFMASGAWLVFFGGIDGMGYPASQLLPYGYKQMDSVPLIAIALFIAAGGIMERGKIGEKLIDFVDVFVGDLKGGLGIVATISCAIVGSICGAACATLSCVGTITFPRFKSEGYPRGLAAALLANASLLGLLIPPNATLIIFAWITGQPVLACFLATVVPGFMVIALLCIVNRWLLRKNKTVVVAEKRTGSQKLELLRKRTKQAAPSLMLPFIVLGGIYGGFMTTTEASAMAVLYAIPIGLFVYKALTLKGTYEVLVESAITTGVIMVMLYSVAMLSRLYLLENLPEVLLGIFQAVSSDPMVIMFMINVFLVIMGMLMDDISVVVLATPILMPIVLQLGFSPIHFAAIIGVNTGLGCITPPAAPVLYLSGRLGSAPIDEMMKPCLWFIGLCWIPVLALVVFFPKISLLLPHLFLGTPW</sequence>
<feature type="transmembrane region" description="Helical" evidence="7">
    <location>
        <begin position="248"/>
        <end position="267"/>
    </location>
</feature>
<feature type="transmembrane region" description="Helical" evidence="7">
    <location>
        <begin position="366"/>
        <end position="388"/>
    </location>
</feature>
<gene>
    <name evidence="9" type="ORF">SAMN02745220_04125</name>
</gene>
<dbReference type="Proteomes" id="UP000184603">
    <property type="component" value="Unassembled WGS sequence"/>
</dbReference>
<feature type="transmembrane region" description="Helical" evidence="7">
    <location>
        <begin position="57"/>
        <end position="75"/>
    </location>
</feature>
<accession>A0A1M7YG89</accession>
<keyword evidence="6 7" id="KW-0472">Membrane</keyword>